<sequence>MADDAKNCGKKRSSLDCGEDCPFHRIGLPIMPLRYAVLKNDSGIPALDADLSTPQLNERPLGGSARYGVRLLRPGYLYVYDEARSELKGYYVNENATLYNFDLDKPVQDCDRAFTCTMDHEARASLLTIPNAKKATYVWLAYSDVQWTKDVCKAHKGKKGAEMRERHMFKFDVQAWLSNKKHPQAKSIKTLKDTAADYVVHRKRDLDPYGKQQLLGWSTIGYYDVKGWMGEMIENAAEAFSPGNGLMLALPDTTGIMQDLARLMRIRFDEFVSNVEDKRPLTISKSIESLREIVMQSAETDFLRKRSNDAVNQGVFGTTSPNMAAGAGGNAAPGLAAGKFLADLLIPGHEEKNKAKAEELRYPTAKEKNQVRWDSWKKYLEKYDENARVEWQNGFDARMAKFDTDTIVPMAQAHVAWMKCESTISSFECNYDSRNVDSGEVFQTVFALCIDGTQDKRACFDLYVEWLQGDPVDTRNLLLRAMFHNQDLIAEKVLEAHEAAVDWKAIPWGNLHESYKSALNVLSKNQLDKGARLVEQIMGPITRVLKFGVDSGAARKLAMYLGILSQKSVTIVEVEGGKKAFRAALIRELLRQHGTNVEIRKMEQAVADELRRLEVKGEKLEGTDKKKWFMLVDREAAANVPVDARGAERARALAQSTMTLEAYEAQEMSRWRTVINTDVRVGVVSGVFQAVTLYKLWNDMESAMSHERSDASWKFVVGIAGAGGSLADTVGAVLKSRANLGMRLGAGAGLESTGLLLARFGSSAGVVAGVIMAVFDLKSGVEQVTIEKNGFMGGLYFASAGLSLFVIAAFMASWTVVGLVASAILILIAILIESFKDNKIQEWLKRCLWGVNQKKEGADVYHGVQEEVNNLRVAVGGGG</sequence>
<dbReference type="RefSeq" id="WP_175209875.1">
    <property type="nucleotide sequence ID" value="NZ_CADILG010000053.1"/>
</dbReference>
<evidence type="ECO:0000259" key="2">
    <source>
        <dbReference type="Pfam" id="PF20249"/>
    </source>
</evidence>
<gene>
    <name evidence="3" type="ORF">LMG26858_05151</name>
</gene>
<organism evidence="3 4">
    <name type="scientific">Achromobacter anxifer</name>
    <dbReference type="NCBI Taxonomy" id="1287737"/>
    <lineage>
        <taxon>Bacteria</taxon>
        <taxon>Pseudomonadati</taxon>
        <taxon>Pseudomonadota</taxon>
        <taxon>Betaproteobacteria</taxon>
        <taxon>Burkholderiales</taxon>
        <taxon>Alcaligenaceae</taxon>
        <taxon>Achromobacter</taxon>
    </lineage>
</organism>
<proteinExistence type="predicted"/>
<keyword evidence="1" id="KW-1133">Transmembrane helix</keyword>
<dbReference type="InterPro" id="IPR048126">
    <property type="entry name" value="Toxin_VasX"/>
</dbReference>
<feature type="transmembrane region" description="Helical" evidence="1">
    <location>
        <begin position="756"/>
        <end position="777"/>
    </location>
</feature>
<evidence type="ECO:0000313" key="4">
    <source>
        <dbReference type="Proteomes" id="UP000494117"/>
    </source>
</evidence>
<dbReference type="AlphaFoldDB" id="A0A6S7EQF9"/>
<name>A0A6S7EQF9_9BURK</name>
<accession>A0A6S7EQF9</accession>
<protein>
    <recommendedName>
        <fullName evidence="2">Toxin VasX N-terminal region domain-containing protein</fullName>
    </recommendedName>
</protein>
<dbReference type="Proteomes" id="UP000494117">
    <property type="component" value="Unassembled WGS sequence"/>
</dbReference>
<feature type="transmembrane region" description="Helical" evidence="1">
    <location>
        <begin position="816"/>
        <end position="835"/>
    </location>
</feature>
<keyword evidence="1" id="KW-0472">Membrane</keyword>
<evidence type="ECO:0000313" key="3">
    <source>
        <dbReference type="EMBL" id="CAB3918410.1"/>
    </source>
</evidence>
<keyword evidence="4" id="KW-1185">Reference proteome</keyword>
<keyword evidence="1" id="KW-0812">Transmembrane</keyword>
<reference evidence="3 4" key="1">
    <citation type="submission" date="2020-04" db="EMBL/GenBank/DDBJ databases">
        <authorList>
            <person name="De Canck E."/>
        </authorList>
    </citation>
    <scope>NUCLEOTIDE SEQUENCE [LARGE SCALE GENOMIC DNA]</scope>
    <source>
        <strain evidence="3 4">LMG 26858</strain>
    </source>
</reference>
<dbReference type="InterPro" id="IPR046864">
    <property type="entry name" value="VasX_N"/>
</dbReference>
<evidence type="ECO:0000256" key="1">
    <source>
        <dbReference type="SAM" id="Phobius"/>
    </source>
</evidence>
<dbReference type="EMBL" id="CADILG010000053">
    <property type="protein sequence ID" value="CAB3918410.1"/>
    <property type="molecule type" value="Genomic_DNA"/>
</dbReference>
<dbReference type="Pfam" id="PF20249">
    <property type="entry name" value="VasX_N"/>
    <property type="match status" value="1"/>
</dbReference>
<dbReference type="CDD" id="cd20707">
    <property type="entry name" value="MIX_III"/>
    <property type="match status" value="1"/>
</dbReference>
<dbReference type="NCBIfam" id="NF041559">
    <property type="entry name" value="BTH_I2691_fam"/>
    <property type="match status" value="1"/>
</dbReference>
<feature type="transmembrane region" description="Helical" evidence="1">
    <location>
        <begin position="789"/>
        <end position="810"/>
    </location>
</feature>
<feature type="domain" description="Toxin VasX N-terminal region" evidence="2">
    <location>
        <begin position="21"/>
        <end position="177"/>
    </location>
</feature>